<dbReference type="Proteomes" id="UP000694843">
    <property type="component" value="Unplaced"/>
</dbReference>
<gene>
    <name evidence="3" type="primary">LOC108670630</name>
</gene>
<dbReference type="OMA" id="SSNAWVK"/>
<protein>
    <submittedName>
        <fullName evidence="3">Flavin reductase (NADPH)</fullName>
    </submittedName>
</protein>
<dbReference type="InterPro" id="IPR051606">
    <property type="entry name" value="Polyketide_Oxido-like"/>
</dbReference>
<dbReference type="CDD" id="cd05244">
    <property type="entry name" value="BVR-B_like_SDR_a"/>
    <property type="match status" value="1"/>
</dbReference>
<dbReference type="AlphaFoldDB" id="A0A8B7NIW8"/>
<dbReference type="SUPFAM" id="SSF51735">
    <property type="entry name" value="NAD(P)-binding Rossmann-fold domains"/>
    <property type="match status" value="1"/>
</dbReference>
<dbReference type="PANTHER" id="PTHR43355">
    <property type="entry name" value="FLAVIN REDUCTASE (NADPH)"/>
    <property type="match status" value="1"/>
</dbReference>
<sequence>MRIAIFGATGQTGLEAVAQALQKGYDVTAVVRNPDKLAIRDSKLTVVRGDVMDAASLTPLLEHHDAIVSCLGFPRASPVTGYTDSMKAIVEAMRKNNIRKLVTMTSWYTDTTTAANGGFFVNWLLVPLIKPVLCNMRAMETFLSEQCQDLDYTVVRPPGLGKGDLSGNPVSVTEEAYFVKGNKGAHRIPRADVASFMLSLLSTSQYNRKMIAMTTAVL</sequence>
<dbReference type="InterPro" id="IPR016040">
    <property type="entry name" value="NAD(P)-bd_dom"/>
</dbReference>
<proteinExistence type="predicted"/>
<dbReference type="KEGG" id="hazt:108670630"/>
<evidence type="ECO:0000313" key="2">
    <source>
        <dbReference type="Proteomes" id="UP000694843"/>
    </source>
</evidence>
<dbReference type="Pfam" id="PF13460">
    <property type="entry name" value="NAD_binding_10"/>
    <property type="match status" value="1"/>
</dbReference>
<organism evidence="2 3">
    <name type="scientific">Hyalella azteca</name>
    <name type="common">Amphipod</name>
    <dbReference type="NCBI Taxonomy" id="294128"/>
    <lineage>
        <taxon>Eukaryota</taxon>
        <taxon>Metazoa</taxon>
        <taxon>Ecdysozoa</taxon>
        <taxon>Arthropoda</taxon>
        <taxon>Crustacea</taxon>
        <taxon>Multicrustacea</taxon>
        <taxon>Malacostraca</taxon>
        <taxon>Eumalacostraca</taxon>
        <taxon>Peracarida</taxon>
        <taxon>Amphipoda</taxon>
        <taxon>Senticaudata</taxon>
        <taxon>Talitrida</taxon>
        <taxon>Talitroidea</taxon>
        <taxon>Hyalellidae</taxon>
        <taxon>Hyalella</taxon>
    </lineage>
</organism>
<dbReference type="PANTHER" id="PTHR43355:SF2">
    <property type="entry name" value="FLAVIN REDUCTASE (NADPH)"/>
    <property type="match status" value="1"/>
</dbReference>
<dbReference type="GeneID" id="108670630"/>
<accession>A0A8B7NIW8</accession>
<keyword evidence="2" id="KW-1185">Reference proteome</keyword>
<dbReference type="InterPro" id="IPR036291">
    <property type="entry name" value="NAD(P)-bd_dom_sf"/>
</dbReference>
<evidence type="ECO:0000259" key="1">
    <source>
        <dbReference type="Pfam" id="PF13460"/>
    </source>
</evidence>
<dbReference type="GO" id="GO:0042602">
    <property type="term" value="F:riboflavin reductase (NADPH) activity"/>
    <property type="evidence" value="ECO:0007669"/>
    <property type="project" value="TreeGrafter"/>
</dbReference>
<dbReference type="OrthoDB" id="419598at2759"/>
<feature type="domain" description="NAD(P)-binding" evidence="1">
    <location>
        <begin position="7"/>
        <end position="202"/>
    </location>
</feature>
<dbReference type="RefSeq" id="XP_018013589.1">
    <property type="nucleotide sequence ID" value="XM_018158100.2"/>
</dbReference>
<dbReference type="GO" id="GO:0004074">
    <property type="term" value="F:biliverdin reductase [NAD(P)H] activity"/>
    <property type="evidence" value="ECO:0007669"/>
    <property type="project" value="TreeGrafter"/>
</dbReference>
<evidence type="ECO:0000313" key="3">
    <source>
        <dbReference type="RefSeq" id="XP_018013589.1"/>
    </source>
</evidence>
<reference evidence="3" key="1">
    <citation type="submission" date="2025-08" db="UniProtKB">
        <authorList>
            <consortium name="RefSeq"/>
        </authorList>
    </citation>
    <scope>IDENTIFICATION</scope>
    <source>
        <tissue evidence="3">Whole organism</tissue>
    </source>
</reference>
<dbReference type="Gene3D" id="3.40.50.720">
    <property type="entry name" value="NAD(P)-binding Rossmann-like Domain"/>
    <property type="match status" value="1"/>
</dbReference>
<name>A0A8B7NIW8_HYAAZ</name>